<dbReference type="EMBL" id="JAULSO010000001">
    <property type="protein sequence ID" value="KAK3692047.1"/>
    <property type="molecule type" value="Genomic_DNA"/>
</dbReference>
<reference evidence="3" key="2">
    <citation type="submission" date="2023-06" db="EMBL/GenBank/DDBJ databases">
        <authorList>
            <consortium name="Lawrence Berkeley National Laboratory"/>
            <person name="Haridas S."/>
            <person name="Hensen N."/>
            <person name="Bonometti L."/>
            <person name="Westerberg I."/>
            <person name="Brannstrom I.O."/>
            <person name="Guillou S."/>
            <person name="Cros-Aarteil S."/>
            <person name="Calhoun S."/>
            <person name="Kuo A."/>
            <person name="Mondo S."/>
            <person name="Pangilinan J."/>
            <person name="Riley R."/>
            <person name="Labutti K."/>
            <person name="Andreopoulos B."/>
            <person name="Lipzen A."/>
            <person name="Chen C."/>
            <person name="Yanf M."/>
            <person name="Daum C."/>
            <person name="Ng V."/>
            <person name="Clum A."/>
            <person name="Steindorff A."/>
            <person name="Ohm R."/>
            <person name="Martin F."/>
            <person name="Silar P."/>
            <person name="Natvig D."/>
            <person name="Lalanne C."/>
            <person name="Gautier V."/>
            <person name="Ament-Velasquez S.L."/>
            <person name="Kruys A."/>
            <person name="Hutchinson M.I."/>
            <person name="Powell A.J."/>
            <person name="Barry K."/>
            <person name="Miller A.N."/>
            <person name="Grigoriev I.V."/>
            <person name="Debuchy R."/>
            <person name="Gladieux P."/>
            <person name="Thoren M.H."/>
            <person name="Johannesson H."/>
        </authorList>
    </citation>
    <scope>NUCLEOTIDE SEQUENCE</scope>
    <source>
        <strain evidence="3">CBS 314.62</strain>
    </source>
</reference>
<evidence type="ECO:0000313" key="4">
    <source>
        <dbReference type="Proteomes" id="UP001270362"/>
    </source>
</evidence>
<proteinExistence type="predicted"/>
<sequence length="132" mass="15186">MANNQAKAPKDTLHDEEERLEEALEHLKELHLKLRELRTAFPRMLKPLASKSPSPQASYAAMSRSMGDTQKEITSFREAILSEETKKVFQKANDSRRANPKGIAPWRARDHPDWTSPKRRKVQDPTNDAARR</sequence>
<feature type="coiled-coil region" evidence="1">
    <location>
        <begin position="10"/>
        <end position="40"/>
    </location>
</feature>
<dbReference type="Proteomes" id="UP001270362">
    <property type="component" value="Unassembled WGS sequence"/>
</dbReference>
<accession>A0AAE0XFD4</accession>
<organism evidence="3 4">
    <name type="scientific">Podospora appendiculata</name>
    <dbReference type="NCBI Taxonomy" id="314037"/>
    <lineage>
        <taxon>Eukaryota</taxon>
        <taxon>Fungi</taxon>
        <taxon>Dikarya</taxon>
        <taxon>Ascomycota</taxon>
        <taxon>Pezizomycotina</taxon>
        <taxon>Sordariomycetes</taxon>
        <taxon>Sordariomycetidae</taxon>
        <taxon>Sordariales</taxon>
        <taxon>Podosporaceae</taxon>
        <taxon>Podospora</taxon>
    </lineage>
</organism>
<gene>
    <name evidence="3" type="ORF">B0T22DRAFT_2045</name>
</gene>
<evidence type="ECO:0000256" key="2">
    <source>
        <dbReference type="SAM" id="MobiDB-lite"/>
    </source>
</evidence>
<reference evidence="3" key="1">
    <citation type="journal article" date="2023" name="Mol. Phylogenet. Evol.">
        <title>Genome-scale phylogeny and comparative genomics of the fungal order Sordariales.</title>
        <authorList>
            <person name="Hensen N."/>
            <person name="Bonometti L."/>
            <person name="Westerberg I."/>
            <person name="Brannstrom I.O."/>
            <person name="Guillou S."/>
            <person name="Cros-Aarteil S."/>
            <person name="Calhoun S."/>
            <person name="Haridas S."/>
            <person name="Kuo A."/>
            <person name="Mondo S."/>
            <person name="Pangilinan J."/>
            <person name="Riley R."/>
            <person name="LaButti K."/>
            <person name="Andreopoulos B."/>
            <person name="Lipzen A."/>
            <person name="Chen C."/>
            <person name="Yan M."/>
            <person name="Daum C."/>
            <person name="Ng V."/>
            <person name="Clum A."/>
            <person name="Steindorff A."/>
            <person name="Ohm R.A."/>
            <person name="Martin F."/>
            <person name="Silar P."/>
            <person name="Natvig D.O."/>
            <person name="Lalanne C."/>
            <person name="Gautier V."/>
            <person name="Ament-Velasquez S.L."/>
            <person name="Kruys A."/>
            <person name="Hutchinson M.I."/>
            <person name="Powell A.J."/>
            <person name="Barry K."/>
            <person name="Miller A.N."/>
            <person name="Grigoriev I.V."/>
            <person name="Debuchy R."/>
            <person name="Gladieux P."/>
            <person name="Hiltunen Thoren M."/>
            <person name="Johannesson H."/>
        </authorList>
    </citation>
    <scope>NUCLEOTIDE SEQUENCE</scope>
    <source>
        <strain evidence="3">CBS 314.62</strain>
    </source>
</reference>
<feature type="region of interest" description="Disordered" evidence="2">
    <location>
        <begin position="46"/>
        <end position="66"/>
    </location>
</feature>
<dbReference type="AlphaFoldDB" id="A0AAE0XFD4"/>
<keyword evidence="1" id="KW-0175">Coiled coil</keyword>
<evidence type="ECO:0000313" key="3">
    <source>
        <dbReference type="EMBL" id="KAK3692047.1"/>
    </source>
</evidence>
<name>A0AAE0XFD4_9PEZI</name>
<protein>
    <submittedName>
        <fullName evidence="3">Uncharacterized protein</fullName>
    </submittedName>
</protein>
<feature type="region of interest" description="Disordered" evidence="2">
    <location>
        <begin position="89"/>
        <end position="132"/>
    </location>
</feature>
<keyword evidence="4" id="KW-1185">Reference proteome</keyword>
<comment type="caution">
    <text evidence="3">The sequence shown here is derived from an EMBL/GenBank/DDBJ whole genome shotgun (WGS) entry which is preliminary data.</text>
</comment>
<evidence type="ECO:0000256" key="1">
    <source>
        <dbReference type="SAM" id="Coils"/>
    </source>
</evidence>